<comment type="caution">
    <text evidence="1">The sequence shown here is derived from an EMBL/GenBank/DDBJ whole genome shotgun (WGS) entry which is preliminary data.</text>
</comment>
<proteinExistence type="predicted"/>
<dbReference type="AlphaFoldDB" id="A0A0F9QIQ3"/>
<evidence type="ECO:0000313" key="1">
    <source>
        <dbReference type="EMBL" id="KKN05198.1"/>
    </source>
</evidence>
<organism evidence="1">
    <name type="scientific">marine sediment metagenome</name>
    <dbReference type="NCBI Taxonomy" id="412755"/>
    <lineage>
        <taxon>unclassified sequences</taxon>
        <taxon>metagenomes</taxon>
        <taxon>ecological metagenomes</taxon>
    </lineage>
</organism>
<name>A0A0F9QIQ3_9ZZZZ</name>
<gene>
    <name evidence="1" type="ORF">LCGC14_1089720</name>
</gene>
<sequence length="76" mass="9108">MKIITVKKIREAENIKSTDHSKINFIWRSLDFLAKQDILDINGSIKPKRYIIKPREKIEIKKFLSRVKQKVEPWNT</sequence>
<protein>
    <submittedName>
        <fullName evidence="1">Uncharacterized protein</fullName>
    </submittedName>
</protein>
<reference evidence="1" key="1">
    <citation type="journal article" date="2015" name="Nature">
        <title>Complex archaea that bridge the gap between prokaryotes and eukaryotes.</title>
        <authorList>
            <person name="Spang A."/>
            <person name="Saw J.H."/>
            <person name="Jorgensen S.L."/>
            <person name="Zaremba-Niedzwiedzka K."/>
            <person name="Martijn J."/>
            <person name="Lind A.E."/>
            <person name="van Eijk R."/>
            <person name="Schleper C."/>
            <person name="Guy L."/>
            <person name="Ettema T.J."/>
        </authorList>
    </citation>
    <scope>NUCLEOTIDE SEQUENCE</scope>
</reference>
<dbReference type="EMBL" id="LAZR01004831">
    <property type="protein sequence ID" value="KKN05198.1"/>
    <property type="molecule type" value="Genomic_DNA"/>
</dbReference>
<accession>A0A0F9QIQ3</accession>